<comment type="similarity">
    <text evidence="5">Belongs to the KdsB family.</text>
</comment>
<protein>
    <recommendedName>
        <fullName evidence="5">3-deoxy-manno-octulosonate cytidylyltransferase</fullName>
        <ecNumber evidence="5">2.7.7.38</ecNumber>
    </recommendedName>
    <alternativeName>
        <fullName evidence="5">CMP-2-keto-3-deoxyoctulosonic acid synthase</fullName>
        <shortName evidence="5">CKS</shortName>
        <shortName evidence="5">CMP-KDO synthase</shortName>
    </alternativeName>
</protein>
<dbReference type="GO" id="GO:0008690">
    <property type="term" value="F:3-deoxy-manno-octulosonate cytidylyltransferase activity"/>
    <property type="evidence" value="ECO:0007669"/>
    <property type="project" value="UniProtKB-UniRule"/>
</dbReference>
<proteinExistence type="inferred from homology"/>
<gene>
    <name evidence="5" type="primary">kdsB</name>
    <name evidence="6" type="ORF">SAMN05660895_2106</name>
</gene>
<dbReference type="PANTHER" id="PTHR42866">
    <property type="entry name" value="3-DEOXY-MANNO-OCTULOSONATE CYTIDYLYLTRANSFERASE"/>
    <property type="match status" value="1"/>
</dbReference>
<keyword evidence="5" id="KW-0963">Cytoplasm</keyword>
<dbReference type="NCBIfam" id="TIGR00466">
    <property type="entry name" value="kdsB"/>
    <property type="match status" value="1"/>
</dbReference>
<dbReference type="OrthoDB" id="9815559at2"/>
<dbReference type="UniPathway" id="UPA00358">
    <property type="reaction ID" value="UER00476"/>
</dbReference>
<keyword evidence="7" id="KW-1185">Reference proteome</keyword>
<evidence type="ECO:0000313" key="6">
    <source>
        <dbReference type="EMBL" id="SFV34869.1"/>
    </source>
</evidence>
<dbReference type="InterPro" id="IPR029044">
    <property type="entry name" value="Nucleotide-diphossugar_trans"/>
</dbReference>
<comment type="subcellular location">
    <subcellularLocation>
        <location evidence="5">Cytoplasm</location>
    </subcellularLocation>
    <subcellularLocation>
        <location evidence="1">Membrane</location>
    </subcellularLocation>
</comment>
<evidence type="ECO:0000256" key="1">
    <source>
        <dbReference type="ARBA" id="ARBA00004370"/>
    </source>
</evidence>
<evidence type="ECO:0000313" key="7">
    <source>
        <dbReference type="Proteomes" id="UP000199537"/>
    </source>
</evidence>
<dbReference type="AlphaFoldDB" id="A0A1I7NJT6"/>
<dbReference type="GO" id="GO:0033468">
    <property type="term" value="P:CMP-keto-3-deoxy-D-manno-octulosonic acid biosynthetic process"/>
    <property type="evidence" value="ECO:0007669"/>
    <property type="project" value="UniProtKB-UniRule"/>
</dbReference>
<dbReference type="SUPFAM" id="SSF53448">
    <property type="entry name" value="Nucleotide-diphospho-sugar transferases"/>
    <property type="match status" value="1"/>
</dbReference>
<dbReference type="Proteomes" id="UP000199537">
    <property type="component" value="Unassembled WGS sequence"/>
</dbReference>
<dbReference type="FunFam" id="3.90.550.10:FF:000011">
    <property type="entry name" value="3-deoxy-manno-octulosonate cytidylyltransferase"/>
    <property type="match status" value="1"/>
</dbReference>
<comment type="catalytic activity">
    <reaction evidence="5">
        <text>3-deoxy-alpha-D-manno-oct-2-ulosonate + CTP = CMP-3-deoxy-beta-D-manno-octulosonate + diphosphate</text>
        <dbReference type="Rhea" id="RHEA:23448"/>
        <dbReference type="ChEBI" id="CHEBI:33019"/>
        <dbReference type="ChEBI" id="CHEBI:37563"/>
        <dbReference type="ChEBI" id="CHEBI:85986"/>
        <dbReference type="ChEBI" id="CHEBI:85987"/>
        <dbReference type="EC" id="2.7.7.38"/>
    </reaction>
</comment>
<dbReference type="NCBIfam" id="NF009905">
    <property type="entry name" value="PRK13368.1"/>
    <property type="match status" value="1"/>
</dbReference>
<sequence length="252" mass="29009">MRVVAIIPARYASTRFPGKPLVDIAGKSMIRRVYERVSAAAGIQEVWVATDDERIYNHVKSWNGQVMMTAVHHQSGTERCAELAGRLDPAPDIVVNVQGDEPFIQQAHLHALVACFNDQEVMIASLMKRILNPEELMSPHLPKVIVNQQNDALYFSRQPVPYLRDVPQSEWLAHHMYYKHVGIYAFRMHVLQELVRLPATPLEQAEKLEQLRWLEHGYRIRMAVTHAEQFAIDTPEDLQRCLERLDELEANM</sequence>
<comment type="pathway">
    <text evidence="5">Nucleotide-sugar biosynthesis; CMP-3-deoxy-D-manno-octulosonate biosynthesis; CMP-3-deoxy-D-manno-octulosonate from 3-deoxy-D-manno-octulosonate and CTP: step 1/1.</text>
</comment>
<evidence type="ECO:0000256" key="4">
    <source>
        <dbReference type="ARBA" id="ARBA00022985"/>
    </source>
</evidence>
<keyword evidence="3 5" id="KW-0548">Nucleotidyltransferase</keyword>
<keyword evidence="2 5" id="KW-0808">Transferase</keyword>
<dbReference type="EC" id="2.7.7.38" evidence="5"/>
<evidence type="ECO:0000256" key="5">
    <source>
        <dbReference type="HAMAP-Rule" id="MF_00057"/>
    </source>
</evidence>
<comment type="function">
    <text evidence="5">Activates KDO (a required 8-carbon sugar) for incorporation into bacterial lipopolysaccharide in Gram-negative bacteria.</text>
</comment>
<evidence type="ECO:0000256" key="2">
    <source>
        <dbReference type="ARBA" id="ARBA00022679"/>
    </source>
</evidence>
<name>A0A1I7NJT6_9BACT</name>
<dbReference type="GO" id="GO:0005829">
    <property type="term" value="C:cytosol"/>
    <property type="evidence" value="ECO:0007669"/>
    <property type="project" value="TreeGrafter"/>
</dbReference>
<dbReference type="Pfam" id="PF02348">
    <property type="entry name" value="CTP_transf_3"/>
    <property type="match status" value="1"/>
</dbReference>
<dbReference type="RefSeq" id="WP_092460331.1">
    <property type="nucleotide sequence ID" value="NZ_FPCJ01000001.1"/>
</dbReference>
<dbReference type="NCBIfam" id="NF003952">
    <property type="entry name" value="PRK05450.1-5"/>
    <property type="match status" value="1"/>
</dbReference>
<reference evidence="7" key="1">
    <citation type="submission" date="2016-10" db="EMBL/GenBank/DDBJ databases">
        <authorList>
            <person name="Varghese N."/>
            <person name="Submissions S."/>
        </authorList>
    </citation>
    <scope>NUCLEOTIDE SEQUENCE [LARGE SCALE GENOMIC DNA]</scope>
    <source>
        <strain evidence="7">DSM 14807</strain>
    </source>
</reference>
<dbReference type="GO" id="GO:0016020">
    <property type="term" value="C:membrane"/>
    <property type="evidence" value="ECO:0007669"/>
    <property type="project" value="UniProtKB-SubCell"/>
</dbReference>
<dbReference type="Gene3D" id="3.90.550.10">
    <property type="entry name" value="Spore Coat Polysaccharide Biosynthesis Protein SpsA, Chain A"/>
    <property type="match status" value="1"/>
</dbReference>
<dbReference type="NCBIfam" id="NF003950">
    <property type="entry name" value="PRK05450.1-3"/>
    <property type="match status" value="1"/>
</dbReference>
<organism evidence="6 7">
    <name type="scientific">Thermoflavifilum thermophilum</name>
    <dbReference type="NCBI Taxonomy" id="1393122"/>
    <lineage>
        <taxon>Bacteria</taxon>
        <taxon>Pseudomonadati</taxon>
        <taxon>Bacteroidota</taxon>
        <taxon>Chitinophagia</taxon>
        <taxon>Chitinophagales</taxon>
        <taxon>Chitinophagaceae</taxon>
        <taxon>Thermoflavifilum</taxon>
    </lineage>
</organism>
<dbReference type="PANTHER" id="PTHR42866:SF2">
    <property type="entry name" value="3-DEOXY-MANNO-OCTULOSONATE CYTIDYLYLTRANSFERASE, MITOCHONDRIAL"/>
    <property type="match status" value="1"/>
</dbReference>
<evidence type="ECO:0000256" key="3">
    <source>
        <dbReference type="ARBA" id="ARBA00022695"/>
    </source>
</evidence>
<dbReference type="EMBL" id="FPCJ01000001">
    <property type="protein sequence ID" value="SFV34869.1"/>
    <property type="molecule type" value="Genomic_DNA"/>
</dbReference>
<dbReference type="STRING" id="1393122.SAMN05660895_2106"/>
<dbReference type="InterPro" id="IPR003329">
    <property type="entry name" value="Cytidylyl_trans"/>
</dbReference>
<accession>A0A1I7NJT6</accession>
<dbReference type="CDD" id="cd02517">
    <property type="entry name" value="CMP-KDO-Synthetase"/>
    <property type="match status" value="1"/>
</dbReference>
<dbReference type="GO" id="GO:0009103">
    <property type="term" value="P:lipopolysaccharide biosynthetic process"/>
    <property type="evidence" value="ECO:0007669"/>
    <property type="project" value="UniProtKB-UniRule"/>
</dbReference>
<dbReference type="HAMAP" id="MF_00057">
    <property type="entry name" value="KdsB"/>
    <property type="match status" value="1"/>
</dbReference>
<keyword evidence="4 5" id="KW-0448">Lipopolysaccharide biosynthesis</keyword>
<dbReference type="InterPro" id="IPR004528">
    <property type="entry name" value="KdsB"/>
</dbReference>